<dbReference type="Pfam" id="PF08147">
    <property type="entry name" value="DBP10CT"/>
    <property type="match status" value="1"/>
</dbReference>
<evidence type="ECO:0000256" key="5">
    <source>
        <dbReference type="ARBA" id="ARBA00022806"/>
    </source>
</evidence>
<dbReference type="RefSeq" id="XP_004350808.1">
    <property type="nucleotide sequence ID" value="XM_004350757.1"/>
</dbReference>
<feature type="compositionally biased region" description="Basic residues" evidence="10">
    <location>
        <begin position="1049"/>
        <end position="1076"/>
    </location>
</feature>
<dbReference type="PROSITE" id="PS51194">
    <property type="entry name" value="HELICASE_CTER"/>
    <property type="match status" value="1"/>
</dbReference>
<evidence type="ECO:0000259" key="13">
    <source>
        <dbReference type="PROSITE" id="PS51195"/>
    </source>
</evidence>
<protein>
    <recommendedName>
        <fullName evidence="2">RNA helicase</fullName>
        <ecNumber evidence="2">3.6.4.13</ecNumber>
    </recommendedName>
</protein>
<feature type="region of interest" description="Disordered" evidence="10">
    <location>
        <begin position="1000"/>
        <end position="1076"/>
    </location>
</feature>
<feature type="compositionally biased region" description="Basic and acidic residues" evidence="10">
    <location>
        <begin position="1023"/>
        <end position="1048"/>
    </location>
</feature>
<dbReference type="AlphaFoldDB" id="F4QEI9"/>
<dbReference type="STRING" id="1054147.F4QEI9"/>
<feature type="region of interest" description="Disordered" evidence="10">
    <location>
        <begin position="114"/>
        <end position="136"/>
    </location>
</feature>
<sequence>MQMAGGKPKPTTSSGSNANVKIKNKENQGKNDKQNKYLNQKKKESKTGNLKYLPNKKDDKKDKPVAPGSTLLQGTQDLKAPEKGWSVHSSFFNQDFLKGKAADKHSQFESSANKFNFNIDDHSDGDDNQELDDNYDTNLFADVGGFNLQDDEGMLDDDDFDLLDYDDEALEDHEGEAREAKAIAEEGGVFFEDQYSLSVEEKMQERKKKIDQSFKTKDDDLLKSFPSIGREDEDGKTVSMDNDDEMDEDAKKVARLTDIQDERKKKMGGFQGMDLHKFLFKAVMKKGFKQPTPIQRLTIPLILEGQDVVGMARTGSGKTAAFVIPMIQKLAQHSHKVGARAIILSPTRELALQTYRVVKELSSGSDLRSCVIVGGDNMADQFTELARNPDIIIATPGRLVHHLTEVNMGLHTVQYIVFDEADRLFEMGFADQLQEIITKLSPSRQTLLFSATLPSMLAEFVRAGLSNPKLVRLNTDTKISDQLSLSFFTCRHDEKFAALLYLLKDIIKDDEPTIVFTATKFHVEYLHILLDQARIANTFIHGQMDPVARKINLAKFRSKVVNVMVVTDLAARGIDIPMLDNVINFDFAPKEKIFIHRVGRVARAGRKGTAYSLVSPDEIPYMLDLHLYIAKKLTNKLLPGQTVEDLEYSFYGNIPQQIIDRENEFVAIKAKECVELLSLKRTIFNAHGKYVRTRPGASHESNKRAKGLDKSQYHPLMYNFINSNEAVRNDFVQSLKAFRPNQTVFEMTGKKSSAADIMQTKREFHSTVIGQQHRRTQAEIEEYKKQDQLNRNSEDGEEAASTKKNSKRKRDKNEDDEGFLQELEQNTKQAAEEENGKKKQKGHIIDENEQEEGDDQVKYKITIDDSESKAAELKNSKKKTRSSTKDEAFFMSSTPSNYYQERALAITDKFTRDDEVNMGTDDGQNKTPGGSSGKKWDRKKKKFVSVQADADREKERKKWVRNEAGVLVDTSKNKKNLYEEWKKKTNSRIQRTGEEENARFMPAKPTYVPVKWRGNKQQAAEGEDGKKKNIRTGIKDIDDVRKERDRRDHHSKIKHTSATKNKFNKGKGGKGGKKRK</sequence>
<dbReference type="SUPFAM" id="SSF52540">
    <property type="entry name" value="P-loop containing nucleoside triphosphate hydrolases"/>
    <property type="match status" value="1"/>
</dbReference>
<keyword evidence="5 14" id="KW-0347">Helicase</keyword>
<dbReference type="InterPro" id="IPR033517">
    <property type="entry name" value="DDX54/DBP10_DEAD-box_helicase"/>
</dbReference>
<dbReference type="CDD" id="cd18787">
    <property type="entry name" value="SF2_C_DEAD"/>
    <property type="match status" value="1"/>
</dbReference>
<feature type="domain" description="DEAD-box RNA helicase Q" evidence="13">
    <location>
        <begin position="268"/>
        <end position="296"/>
    </location>
</feature>
<feature type="short sequence motif" description="Q motif" evidence="9">
    <location>
        <begin position="268"/>
        <end position="296"/>
    </location>
</feature>
<evidence type="ECO:0000313" key="14">
    <source>
        <dbReference type="EMBL" id="EGG14100.1"/>
    </source>
</evidence>
<evidence type="ECO:0000256" key="6">
    <source>
        <dbReference type="ARBA" id="ARBA00022840"/>
    </source>
</evidence>
<dbReference type="SMART" id="SM01123">
    <property type="entry name" value="DBP10CT"/>
    <property type="match status" value="1"/>
</dbReference>
<feature type="compositionally biased region" description="Basic and acidic residues" evidence="10">
    <location>
        <begin position="855"/>
        <end position="875"/>
    </location>
</feature>
<feature type="compositionally biased region" description="Acidic residues" evidence="10">
    <location>
        <begin position="123"/>
        <end position="135"/>
    </location>
</feature>
<feature type="compositionally biased region" description="Basic and acidic residues" evidence="10">
    <location>
        <begin position="782"/>
        <end position="794"/>
    </location>
</feature>
<dbReference type="GO" id="GO:0005829">
    <property type="term" value="C:cytosol"/>
    <property type="evidence" value="ECO:0007669"/>
    <property type="project" value="TreeGrafter"/>
</dbReference>
<dbReference type="GO" id="GO:0005730">
    <property type="term" value="C:nucleolus"/>
    <property type="evidence" value="ECO:0007669"/>
    <property type="project" value="UniProtKB-SubCell"/>
</dbReference>
<evidence type="ECO:0000256" key="7">
    <source>
        <dbReference type="ARBA" id="ARBA00022884"/>
    </source>
</evidence>
<dbReference type="PROSITE" id="PS51195">
    <property type="entry name" value="Q_MOTIF"/>
    <property type="match status" value="1"/>
</dbReference>
<keyword evidence="15" id="KW-1185">Reference proteome</keyword>
<evidence type="ECO:0000256" key="4">
    <source>
        <dbReference type="ARBA" id="ARBA00022801"/>
    </source>
</evidence>
<reference evidence="15" key="1">
    <citation type="journal article" date="2011" name="Genome Res.">
        <title>Phylogeny-wide analysis of social amoeba genomes highlights ancient origins for complex intercellular communication.</title>
        <authorList>
            <person name="Heidel A.J."/>
            <person name="Lawal H.M."/>
            <person name="Felder M."/>
            <person name="Schilde C."/>
            <person name="Helps N.R."/>
            <person name="Tunggal B."/>
            <person name="Rivero F."/>
            <person name="John U."/>
            <person name="Schleicher M."/>
            <person name="Eichinger L."/>
            <person name="Platzer M."/>
            <person name="Noegel A.A."/>
            <person name="Schaap P."/>
            <person name="Gloeckner G."/>
        </authorList>
    </citation>
    <scope>NUCLEOTIDE SEQUENCE [LARGE SCALE GENOMIC DNA]</scope>
    <source>
        <strain evidence="15">SH3</strain>
    </source>
</reference>
<evidence type="ECO:0000313" key="15">
    <source>
        <dbReference type="Proteomes" id="UP000007797"/>
    </source>
</evidence>
<dbReference type="Pfam" id="PF00271">
    <property type="entry name" value="Helicase_C"/>
    <property type="match status" value="1"/>
</dbReference>
<feature type="region of interest" description="Disordered" evidence="10">
    <location>
        <begin position="1"/>
        <end position="77"/>
    </location>
</feature>
<dbReference type="PANTHER" id="PTHR47959:SF8">
    <property type="entry name" value="RNA HELICASE"/>
    <property type="match status" value="1"/>
</dbReference>
<dbReference type="KEGG" id="dfa:DFA_11864"/>
<evidence type="ECO:0000256" key="1">
    <source>
        <dbReference type="ARBA" id="ARBA00010379"/>
    </source>
</evidence>
<name>F4QEI9_CACFS</name>
<dbReference type="CDD" id="cd17959">
    <property type="entry name" value="DEADc_DDX54"/>
    <property type="match status" value="1"/>
</dbReference>
<dbReference type="GO" id="GO:0016887">
    <property type="term" value="F:ATP hydrolysis activity"/>
    <property type="evidence" value="ECO:0007669"/>
    <property type="project" value="RHEA"/>
</dbReference>
<dbReference type="PROSITE" id="PS51192">
    <property type="entry name" value="HELICASE_ATP_BIND_1"/>
    <property type="match status" value="1"/>
</dbReference>
<dbReference type="InterPro" id="IPR011545">
    <property type="entry name" value="DEAD/DEAH_box_helicase_dom"/>
</dbReference>
<dbReference type="Proteomes" id="UP000007797">
    <property type="component" value="Unassembled WGS sequence"/>
</dbReference>
<dbReference type="Gene3D" id="3.40.50.300">
    <property type="entry name" value="P-loop containing nucleotide triphosphate hydrolases"/>
    <property type="match status" value="2"/>
</dbReference>
<evidence type="ECO:0000256" key="2">
    <source>
        <dbReference type="ARBA" id="ARBA00012552"/>
    </source>
</evidence>
<feature type="region of interest" description="Disordered" evidence="10">
    <location>
        <begin position="910"/>
        <end position="957"/>
    </location>
</feature>
<dbReference type="InterPro" id="IPR000629">
    <property type="entry name" value="RNA-helicase_DEAD-box_CS"/>
</dbReference>
<dbReference type="OMA" id="EDQFGMM"/>
<dbReference type="InterPro" id="IPR027417">
    <property type="entry name" value="P-loop_NTPase"/>
</dbReference>
<keyword evidence="3" id="KW-0547">Nucleotide-binding</keyword>
<dbReference type="SMART" id="SM00487">
    <property type="entry name" value="DEXDc"/>
    <property type="match status" value="1"/>
</dbReference>
<dbReference type="InterPro" id="IPR012541">
    <property type="entry name" value="DBP10_C"/>
</dbReference>
<feature type="domain" description="Helicase ATP-binding" evidence="11">
    <location>
        <begin position="299"/>
        <end position="471"/>
    </location>
</feature>
<feature type="region of interest" description="Disordered" evidence="10">
    <location>
        <begin position="782"/>
        <end position="888"/>
    </location>
</feature>
<evidence type="ECO:0000256" key="9">
    <source>
        <dbReference type="PROSITE-ProRule" id="PRU00552"/>
    </source>
</evidence>
<dbReference type="EC" id="3.6.4.13" evidence="2"/>
<feature type="domain" description="Helicase C-terminal" evidence="12">
    <location>
        <begin position="498"/>
        <end position="651"/>
    </location>
</feature>
<dbReference type="InterPro" id="IPR014001">
    <property type="entry name" value="Helicase_ATP-bd"/>
</dbReference>
<dbReference type="InterPro" id="IPR014014">
    <property type="entry name" value="RNA_helicase_DEAD_Q_motif"/>
</dbReference>
<dbReference type="GeneID" id="14865676"/>
<organism evidence="14 15">
    <name type="scientific">Cavenderia fasciculata</name>
    <name type="common">Slime mold</name>
    <name type="synonym">Dictyostelium fasciculatum</name>
    <dbReference type="NCBI Taxonomy" id="261658"/>
    <lineage>
        <taxon>Eukaryota</taxon>
        <taxon>Amoebozoa</taxon>
        <taxon>Evosea</taxon>
        <taxon>Eumycetozoa</taxon>
        <taxon>Dictyostelia</taxon>
        <taxon>Acytosteliales</taxon>
        <taxon>Cavenderiaceae</taxon>
        <taxon>Cavenderia</taxon>
    </lineage>
</organism>
<dbReference type="PROSITE" id="PS00039">
    <property type="entry name" value="DEAD_ATP_HELICASE"/>
    <property type="match status" value="1"/>
</dbReference>
<feature type="region of interest" description="Disordered" evidence="10">
    <location>
        <begin position="225"/>
        <end position="249"/>
    </location>
</feature>
<dbReference type="GO" id="GO:0005524">
    <property type="term" value="F:ATP binding"/>
    <property type="evidence" value="ECO:0007669"/>
    <property type="project" value="UniProtKB-KW"/>
</dbReference>
<proteinExistence type="inferred from homology"/>
<dbReference type="EMBL" id="GL883029">
    <property type="protein sequence ID" value="EGG14100.1"/>
    <property type="molecule type" value="Genomic_DNA"/>
</dbReference>
<evidence type="ECO:0000256" key="8">
    <source>
        <dbReference type="ARBA" id="ARBA00047984"/>
    </source>
</evidence>
<dbReference type="GO" id="GO:0003723">
    <property type="term" value="F:RNA binding"/>
    <property type="evidence" value="ECO:0007669"/>
    <property type="project" value="UniProtKB-KW"/>
</dbReference>
<dbReference type="InterPro" id="IPR050079">
    <property type="entry name" value="DEAD_box_RNA_helicase"/>
</dbReference>
<dbReference type="OrthoDB" id="10261375at2759"/>
<comment type="catalytic activity">
    <reaction evidence="8">
        <text>ATP + H2O = ADP + phosphate + H(+)</text>
        <dbReference type="Rhea" id="RHEA:13065"/>
        <dbReference type="ChEBI" id="CHEBI:15377"/>
        <dbReference type="ChEBI" id="CHEBI:15378"/>
        <dbReference type="ChEBI" id="CHEBI:30616"/>
        <dbReference type="ChEBI" id="CHEBI:43474"/>
        <dbReference type="ChEBI" id="CHEBI:456216"/>
        <dbReference type="EC" id="3.6.4.13"/>
    </reaction>
</comment>
<dbReference type="GO" id="GO:0003724">
    <property type="term" value="F:RNA helicase activity"/>
    <property type="evidence" value="ECO:0007669"/>
    <property type="project" value="UniProtKB-EC"/>
</dbReference>
<dbReference type="PANTHER" id="PTHR47959">
    <property type="entry name" value="ATP-DEPENDENT RNA HELICASE RHLE-RELATED"/>
    <property type="match status" value="1"/>
</dbReference>
<feature type="compositionally biased region" description="Basic and acidic residues" evidence="10">
    <location>
        <begin position="55"/>
        <end position="64"/>
    </location>
</feature>
<feature type="compositionally biased region" description="Polar residues" evidence="10">
    <location>
        <begin position="10"/>
        <end position="19"/>
    </location>
</feature>
<dbReference type="InterPro" id="IPR001650">
    <property type="entry name" value="Helicase_C-like"/>
</dbReference>
<gene>
    <name evidence="14" type="primary">helA</name>
    <name evidence="14" type="ORF">DFA_11864</name>
</gene>
<dbReference type="Pfam" id="PF00270">
    <property type="entry name" value="DEAD"/>
    <property type="match status" value="1"/>
</dbReference>
<evidence type="ECO:0000256" key="10">
    <source>
        <dbReference type="SAM" id="MobiDB-lite"/>
    </source>
</evidence>
<keyword evidence="6" id="KW-0067">ATP-binding</keyword>
<comment type="similarity">
    <text evidence="1">Belongs to the DEAD box helicase family. DDX54/DBP10 subfamily.</text>
</comment>
<feature type="compositionally biased region" description="Basic and acidic residues" evidence="10">
    <location>
        <begin position="23"/>
        <end position="46"/>
    </location>
</feature>
<evidence type="ECO:0000259" key="12">
    <source>
        <dbReference type="PROSITE" id="PS51194"/>
    </source>
</evidence>
<keyword evidence="4" id="KW-0378">Hydrolase</keyword>
<evidence type="ECO:0000256" key="3">
    <source>
        <dbReference type="ARBA" id="ARBA00022741"/>
    </source>
</evidence>
<evidence type="ECO:0000259" key="11">
    <source>
        <dbReference type="PROSITE" id="PS51192"/>
    </source>
</evidence>
<dbReference type="SMART" id="SM00490">
    <property type="entry name" value="HELICc"/>
    <property type="match status" value="1"/>
</dbReference>
<accession>F4QEI9</accession>
<keyword evidence="7" id="KW-0694">RNA-binding</keyword>